<comment type="caution">
    <text evidence="2">The sequence shown here is derived from an EMBL/GenBank/DDBJ whole genome shotgun (WGS) entry which is preliminary data.</text>
</comment>
<dbReference type="RefSeq" id="WP_194501598.1">
    <property type="nucleotide sequence ID" value="NZ_JADIVZ010000001.1"/>
</dbReference>
<dbReference type="Proteomes" id="UP000656804">
    <property type="component" value="Unassembled WGS sequence"/>
</dbReference>
<organism evidence="2 3">
    <name type="scientific">Nocardioides acrostichi</name>
    <dbReference type="NCBI Taxonomy" id="2784339"/>
    <lineage>
        <taxon>Bacteria</taxon>
        <taxon>Bacillati</taxon>
        <taxon>Actinomycetota</taxon>
        <taxon>Actinomycetes</taxon>
        <taxon>Propionibacteriales</taxon>
        <taxon>Nocardioidaceae</taxon>
        <taxon>Nocardioides</taxon>
    </lineage>
</organism>
<evidence type="ECO:0000256" key="1">
    <source>
        <dbReference type="SAM" id="MobiDB-lite"/>
    </source>
</evidence>
<feature type="region of interest" description="Disordered" evidence="1">
    <location>
        <begin position="39"/>
        <end position="91"/>
    </location>
</feature>
<dbReference type="AlphaFoldDB" id="A0A930Y9H2"/>
<proteinExistence type="predicted"/>
<reference evidence="2" key="1">
    <citation type="submission" date="2020-11" db="EMBL/GenBank/DDBJ databases">
        <title>Nocardioides sp. CBS4Y-1, whole genome shotgun sequence.</title>
        <authorList>
            <person name="Tuo L."/>
        </authorList>
    </citation>
    <scope>NUCLEOTIDE SEQUENCE</scope>
    <source>
        <strain evidence="2">CBS4Y-1</strain>
    </source>
</reference>
<evidence type="ECO:0000313" key="2">
    <source>
        <dbReference type="EMBL" id="MBF4160358.1"/>
    </source>
</evidence>
<protein>
    <submittedName>
        <fullName evidence="2">Uncharacterized protein</fullName>
    </submittedName>
</protein>
<keyword evidence="3" id="KW-1185">Reference proteome</keyword>
<gene>
    <name evidence="2" type="ORF">ISG29_01560</name>
</gene>
<feature type="compositionally biased region" description="Basic and acidic residues" evidence="1">
    <location>
        <begin position="49"/>
        <end position="91"/>
    </location>
</feature>
<sequence length="91" mass="10269">MSRPNLALVPPSRSMPGAAWQAVARRVHDWSVQSQLGARRNAMAASTRLAERRAEREDVEDFLRHHTADDETPHSRPERRTTGTAARTREA</sequence>
<evidence type="ECO:0000313" key="3">
    <source>
        <dbReference type="Proteomes" id="UP000656804"/>
    </source>
</evidence>
<name>A0A930Y9H2_9ACTN</name>
<accession>A0A930Y9H2</accession>
<dbReference type="EMBL" id="JADIVZ010000001">
    <property type="protein sequence ID" value="MBF4160358.1"/>
    <property type="molecule type" value="Genomic_DNA"/>
</dbReference>